<reference evidence="14" key="1">
    <citation type="submission" date="2025-08" db="UniProtKB">
        <authorList>
            <consortium name="Ensembl"/>
        </authorList>
    </citation>
    <scope>IDENTIFICATION</scope>
</reference>
<feature type="signal peptide" evidence="13">
    <location>
        <begin position="1"/>
        <end position="18"/>
    </location>
</feature>
<reference evidence="14" key="2">
    <citation type="submission" date="2025-09" db="UniProtKB">
        <authorList>
            <consortium name="Ensembl"/>
        </authorList>
    </citation>
    <scope>IDENTIFICATION</scope>
</reference>
<dbReference type="Gene3D" id="6.10.250.2890">
    <property type="match status" value="1"/>
</dbReference>
<keyword evidence="6" id="KW-0964">Secreted</keyword>
<dbReference type="GO" id="GO:0034361">
    <property type="term" value="C:very-low-density lipoprotein particle"/>
    <property type="evidence" value="ECO:0007669"/>
    <property type="project" value="TreeGrafter"/>
</dbReference>
<evidence type="ECO:0000256" key="8">
    <source>
        <dbReference type="ARBA" id="ARBA00022737"/>
    </source>
</evidence>
<comment type="function">
    <text evidence="10">May have a role in chylomicrons and VLDL secretion and catabolism. Required for efficient activation of lipoprotein lipase by ApoC-II; potent activator of LCAT. Apoa-IV is a major component of HDL and chylomicrons.</text>
</comment>
<dbReference type="InterPro" id="IPR000074">
    <property type="entry name" value="ApoA_E"/>
</dbReference>
<dbReference type="Proteomes" id="UP000694546">
    <property type="component" value="Chromosome 22"/>
</dbReference>
<evidence type="ECO:0000313" key="14">
    <source>
        <dbReference type="Ensembl" id="ENSGMOP00000013832.2"/>
    </source>
</evidence>
<dbReference type="RefSeq" id="XP_030203924.1">
    <property type="nucleotide sequence ID" value="XM_030348064.1"/>
</dbReference>
<evidence type="ECO:0000256" key="2">
    <source>
        <dbReference type="ARBA" id="ARBA00008788"/>
    </source>
</evidence>
<evidence type="ECO:0000256" key="9">
    <source>
        <dbReference type="ARBA" id="ARBA00023055"/>
    </source>
</evidence>
<evidence type="ECO:0000256" key="13">
    <source>
        <dbReference type="SAM" id="SignalP"/>
    </source>
</evidence>
<keyword evidence="7 13" id="KW-0732">Signal</keyword>
<dbReference type="Gene3D" id="1.20.120.20">
    <property type="entry name" value="Apolipoprotein"/>
    <property type="match status" value="1"/>
</dbReference>
<proteinExistence type="inferred from homology"/>
<gene>
    <name evidence="14" type="primary">LOC115536278</name>
</gene>
<evidence type="ECO:0000256" key="5">
    <source>
        <dbReference type="ARBA" id="ARBA00022513"/>
    </source>
</evidence>
<dbReference type="GO" id="GO:0034364">
    <property type="term" value="C:high-density lipoprotein particle"/>
    <property type="evidence" value="ECO:0007669"/>
    <property type="project" value="TreeGrafter"/>
</dbReference>
<dbReference type="GO" id="GO:0034362">
    <property type="term" value="C:low-density lipoprotein particle"/>
    <property type="evidence" value="ECO:0007669"/>
    <property type="project" value="TreeGrafter"/>
</dbReference>
<dbReference type="GeneID" id="115536278"/>
<protein>
    <recommendedName>
        <fullName evidence="11">Apolipoprotein A-IV</fullName>
    </recommendedName>
    <alternativeName>
        <fullName evidence="12">Apolipoprotein A4</fullName>
    </alternativeName>
</protein>
<name>A0A8C4ZH35_GADMO</name>
<dbReference type="GO" id="GO:0120020">
    <property type="term" value="F:cholesterol transfer activity"/>
    <property type="evidence" value="ECO:0007669"/>
    <property type="project" value="TreeGrafter"/>
</dbReference>
<dbReference type="KEGG" id="gmh:115536278"/>
<dbReference type="GO" id="GO:0060228">
    <property type="term" value="F:phosphatidylcholine-sterol O-acyltransferase activator activity"/>
    <property type="evidence" value="ECO:0007669"/>
    <property type="project" value="TreeGrafter"/>
</dbReference>
<evidence type="ECO:0000256" key="6">
    <source>
        <dbReference type="ARBA" id="ARBA00022525"/>
    </source>
</evidence>
<dbReference type="OrthoDB" id="9048614at2759"/>
<dbReference type="AlphaFoldDB" id="A0A8C4ZH35"/>
<organism evidence="14 15">
    <name type="scientific">Gadus morhua</name>
    <name type="common">Atlantic cod</name>
    <dbReference type="NCBI Taxonomy" id="8049"/>
    <lineage>
        <taxon>Eukaryota</taxon>
        <taxon>Metazoa</taxon>
        <taxon>Chordata</taxon>
        <taxon>Craniata</taxon>
        <taxon>Vertebrata</taxon>
        <taxon>Euteleostomi</taxon>
        <taxon>Actinopterygii</taxon>
        <taxon>Neopterygii</taxon>
        <taxon>Teleostei</taxon>
        <taxon>Neoteleostei</taxon>
        <taxon>Acanthomorphata</taxon>
        <taxon>Zeiogadaria</taxon>
        <taxon>Gadariae</taxon>
        <taxon>Gadiformes</taxon>
        <taxon>Gadoidei</taxon>
        <taxon>Gadidae</taxon>
        <taxon>Gadus</taxon>
    </lineage>
</organism>
<dbReference type="GO" id="GO:1903561">
    <property type="term" value="C:extracellular vesicle"/>
    <property type="evidence" value="ECO:0007669"/>
    <property type="project" value="TreeGrafter"/>
</dbReference>
<feature type="chain" id="PRO_5034844398" description="Apolipoprotein A-IV" evidence="13">
    <location>
        <begin position="19"/>
        <end position="258"/>
    </location>
</feature>
<evidence type="ECO:0000256" key="12">
    <source>
        <dbReference type="ARBA" id="ARBA00042591"/>
    </source>
</evidence>
<evidence type="ECO:0000256" key="3">
    <source>
        <dbReference type="ARBA" id="ARBA00011738"/>
    </source>
</evidence>
<dbReference type="GO" id="GO:0042157">
    <property type="term" value="P:lipoprotein metabolic process"/>
    <property type="evidence" value="ECO:0007669"/>
    <property type="project" value="InterPro"/>
</dbReference>
<dbReference type="OMA" id="NDANLTW"/>
<comment type="subcellular location">
    <subcellularLocation>
        <location evidence="1">Secreted</location>
    </subcellularLocation>
</comment>
<dbReference type="InterPro" id="IPR050163">
    <property type="entry name" value="Apolipoprotein_A1/A4/E"/>
</dbReference>
<dbReference type="PANTHER" id="PTHR18976">
    <property type="entry name" value="APOLIPOPROTEIN"/>
    <property type="match status" value="1"/>
</dbReference>
<evidence type="ECO:0000313" key="15">
    <source>
        <dbReference type="Proteomes" id="UP000694546"/>
    </source>
</evidence>
<keyword evidence="5" id="KW-0162">Chylomicron</keyword>
<dbReference type="PANTHER" id="PTHR18976:SF1">
    <property type="entry name" value="APOLIPOPROTEIN A-IV"/>
    <property type="match status" value="1"/>
</dbReference>
<dbReference type="GeneTree" id="ENSGT00950000182929"/>
<evidence type="ECO:0000256" key="10">
    <source>
        <dbReference type="ARBA" id="ARBA00037735"/>
    </source>
</evidence>
<comment type="similarity">
    <text evidence="2">Belongs to the apolipoprotein A1/A4/E family.</text>
</comment>
<dbReference type="GO" id="GO:0008203">
    <property type="term" value="P:cholesterol metabolic process"/>
    <property type="evidence" value="ECO:0007669"/>
    <property type="project" value="TreeGrafter"/>
</dbReference>
<comment type="subunit">
    <text evidence="3">Homodimer.</text>
</comment>
<keyword evidence="15" id="KW-1185">Reference proteome</keyword>
<evidence type="ECO:0000256" key="4">
    <source>
        <dbReference type="ARBA" id="ARBA00022448"/>
    </source>
</evidence>
<dbReference type="Ensembl" id="ENSGMOT00000014194.2">
    <property type="protein sequence ID" value="ENSGMOP00000013832.2"/>
    <property type="gene ID" value="ENSGMOG00000012933.2"/>
</dbReference>
<dbReference type="GO" id="GO:0042627">
    <property type="term" value="C:chylomicron"/>
    <property type="evidence" value="ECO:0007669"/>
    <property type="project" value="UniProtKB-KW"/>
</dbReference>
<dbReference type="GO" id="GO:0005543">
    <property type="term" value="F:phospholipid binding"/>
    <property type="evidence" value="ECO:0007669"/>
    <property type="project" value="TreeGrafter"/>
</dbReference>
<evidence type="ECO:0000256" key="1">
    <source>
        <dbReference type="ARBA" id="ARBA00004613"/>
    </source>
</evidence>
<dbReference type="Pfam" id="PF01442">
    <property type="entry name" value="Apolipoprotein"/>
    <property type="match status" value="1"/>
</dbReference>
<dbReference type="SUPFAM" id="SSF58113">
    <property type="entry name" value="Apolipoprotein A-I"/>
    <property type="match status" value="1"/>
</dbReference>
<dbReference type="GO" id="GO:0033700">
    <property type="term" value="P:phospholipid efflux"/>
    <property type="evidence" value="ECO:0007669"/>
    <property type="project" value="TreeGrafter"/>
</dbReference>
<sequence>MKLFVVVVLAVFAAGCNAEIRMEPQQQLDMAKDLFWDYVAKMTRTAEDSVEQLKQSQLGHEFNKLISESTDVVNKLTVTLQSQVAPMSQELLAKVSREAEQLKGRVESDLSLLSAHLQPYADELKEDLERQMSEVTEMTKGVMPYARAMDADALRSDVQKKSQELKERLDQSILRIQQQMGPLTDELRQKMDQSMLEFQRNMEPITQDFQRRLAQRTEEIQRSLTPYGEDLKKTMEVNSQKLQEQLDLLWETVSEMTK</sequence>
<keyword evidence="4" id="KW-0813">Transport</keyword>
<keyword evidence="9" id="KW-0445">Lipid transport</keyword>
<evidence type="ECO:0000256" key="7">
    <source>
        <dbReference type="ARBA" id="ARBA00022729"/>
    </source>
</evidence>
<dbReference type="GO" id="GO:0055090">
    <property type="term" value="P:acylglycerol homeostasis"/>
    <property type="evidence" value="ECO:0007669"/>
    <property type="project" value="TreeGrafter"/>
</dbReference>
<dbReference type="GO" id="GO:0033344">
    <property type="term" value="P:cholesterol efflux"/>
    <property type="evidence" value="ECO:0007669"/>
    <property type="project" value="TreeGrafter"/>
</dbReference>
<keyword evidence="8" id="KW-0677">Repeat</keyword>
<accession>A0A8C4ZH35</accession>
<evidence type="ECO:0000256" key="11">
    <source>
        <dbReference type="ARBA" id="ARBA00041197"/>
    </source>
</evidence>
<dbReference type="PROSITE" id="PS51257">
    <property type="entry name" value="PROKAR_LIPOPROTEIN"/>
    <property type="match status" value="1"/>
</dbReference>